<keyword evidence="6" id="KW-0813">Transport</keyword>
<dbReference type="PATRIC" id="fig|176280.10.peg.404"/>
<evidence type="ECO:0000259" key="7">
    <source>
        <dbReference type="Pfam" id="PF02687"/>
    </source>
</evidence>
<dbReference type="eggNOG" id="COG0577">
    <property type="taxonomic scope" value="Bacteria"/>
</dbReference>
<dbReference type="GO" id="GO:0055085">
    <property type="term" value="P:transmembrane transport"/>
    <property type="evidence" value="ECO:0007669"/>
    <property type="project" value="UniProtKB-UniRule"/>
</dbReference>
<organism evidence="8 9">
    <name type="scientific">Staphylococcus epidermidis (strain ATCC 12228 / FDA PCI 1200)</name>
    <dbReference type="NCBI Taxonomy" id="176280"/>
    <lineage>
        <taxon>Bacteria</taxon>
        <taxon>Bacillati</taxon>
        <taxon>Bacillota</taxon>
        <taxon>Bacilli</taxon>
        <taxon>Bacillales</taxon>
        <taxon>Staphylococcaceae</taxon>
        <taxon>Staphylococcus</taxon>
    </lineage>
</organism>
<dbReference type="OrthoDB" id="1705903at2"/>
<sequence length="633" mass="72046">MASIMSFNEIIFKNFKQNVTHYAIYLLSLVISVVLYFSFVTLKYAHHLHGNQSFPAIKEGSQVGSYFLFIIIVVFLLYANFLFLKRRGRELSLLQIIGLTKKDIMKMIMLEQLMTFMMTTIVGIILGIFGSKILLMIVLRLLGINVSVSIIFNYHAILETLLLIAVSYVLIVFQSYVYLLKRSIKELASDVNKKEFSHTRTTLGEVVLGLLGIIMIVSGYIMSTKLVDNVETIIQPFAILFLTVIGSYFFFRSTVSLIFKAIQRLRNGTVSVTDVMFTSPIIYRVKKNAFSLTVMTVVSAITVSVLCFAALSRSTLTNEVLLSSPHDVTLKNQKQANELAFKLNNRNIEHYYNYKEVVYAKVYKDHLFSEGVYRPKEITVTSDKYIPNVSTKKGQTDIIIPRGSLKDVVKTDKKRTAYVGSKKFRLKVSLRKGINKVYFMSDVDRGRPTLILNDEDYQKIREHIKEKNIVSQYGFDLKNKNDLPELEKLVSSINEDIETRSEAASEISSLTGILLFVTSFLGITFLIAAGCIIYIKQIDETEDELENYTILRKLGFTHQDMSKGLKLKVIFNFGLPLIIALLHAYFASLAYMHLMNVTNQIPIFIVMAVYTATYAVFAIIAYNHSKRTIKHSI</sequence>
<feature type="domain" description="ABC3 transporter permease C-terminal" evidence="7">
    <location>
        <begin position="65"/>
        <end position="183"/>
    </location>
</feature>
<dbReference type="PANTHER" id="PTHR46795">
    <property type="entry name" value="ABC TRANSPORTER PERMEASE-RELATED-RELATED"/>
    <property type="match status" value="1"/>
</dbReference>
<comment type="subcellular location">
    <subcellularLocation>
        <location evidence="1 6">Cell membrane</location>
        <topology evidence="1 6">Multi-pass membrane protein</topology>
    </subcellularLocation>
</comment>
<feature type="transmembrane region" description="Helical" evidence="6">
    <location>
        <begin position="63"/>
        <end position="84"/>
    </location>
</feature>
<evidence type="ECO:0000256" key="1">
    <source>
        <dbReference type="ARBA" id="ARBA00004651"/>
    </source>
</evidence>
<dbReference type="Pfam" id="PF02687">
    <property type="entry name" value="FtsX"/>
    <property type="match status" value="1"/>
</dbReference>
<feature type="transmembrane region" description="Helical" evidence="6">
    <location>
        <begin position="233"/>
        <end position="251"/>
    </location>
</feature>
<dbReference type="EMBL" id="AE015929">
    <property type="protein sequence ID" value="AAO04027.1"/>
    <property type="molecule type" value="Genomic_DNA"/>
</dbReference>
<name>A0A0H2VGK8_STAES</name>
<proteinExistence type="inferred from homology"/>
<protein>
    <submittedName>
        <fullName evidence="8">ABC transporter permease</fullName>
    </submittedName>
</protein>
<evidence type="ECO:0000256" key="4">
    <source>
        <dbReference type="ARBA" id="ARBA00022989"/>
    </source>
</evidence>
<dbReference type="InterPro" id="IPR003838">
    <property type="entry name" value="ABC3_permease_C"/>
</dbReference>
<accession>A0A0H2VGK8</accession>
<reference evidence="8 9" key="1">
    <citation type="journal article" date="2003" name="Mol. Microbiol.">
        <title>Genome-based analysis of virulence genes in a non-biofilm-forming Staphylococcus epidermidis strain (ATCC 12228).</title>
        <authorList>
            <person name="Zhang Y.Q."/>
            <person name="Ren S.X."/>
            <person name="Li H.L."/>
            <person name="Wang Y.X."/>
            <person name="Fu G."/>
            <person name="Yang J."/>
            <person name="Qin Z.Q."/>
            <person name="Miao Y.G."/>
            <person name="Wang W.Y."/>
            <person name="Chen R.S."/>
            <person name="Shen Y."/>
            <person name="Chen Z."/>
            <person name="Yuan Z.H."/>
            <person name="Zhao G.P."/>
            <person name="Qu D."/>
            <person name="Danchin A."/>
            <person name="Wen Y.M."/>
        </authorList>
    </citation>
    <scope>NUCLEOTIDE SEQUENCE [LARGE SCALE GENOMIC DNA]</scope>
    <source>
        <strain evidence="9">ATCC 12228 / FDA PCI 1200</strain>
    </source>
</reference>
<feature type="transmembrane region" description="Helical" evidence="6">
    <location>
        <begin position="569"/>
        <end position="591"/>
    </location>
</feature>
<dbReference type="HOGENOM" id="CLU_022800_2_2_9"/>
<dbReference type="GO" id="GO:0005886">
    <property type="term" value="C:plasma membrane"/>
    <property type="evidence" value="ECO:0007669"/>
    <property type="project" value="UniProtKB-SubCell"/>
</dbReference>
<evidence type="ECO:0000313" key="8">
    <source>
        <dbReference type="EMBL" id="AAO04027.1"/>
    </source>
</evidence>
<evidence type="ECO:0000256" key="2">
    <source>
        <dbReference type="ARBA" id="ARBA00022475"/>
    </source>
</evidence>
<dbReference type="InterPro" id="IPR052536">
    <property type="entry name" value="ABC-4_Integral_Memb_Prot"/>
</dbReference>
<dbReference type="KEGG" id="sep:SE_0430"/>
<feature type="transmembrane region" description="Helical" evidence="6">
    <location>
        <begin position="22"/>
        <end position="42"/>
    </location>
</feature>
<feature type="transmembrane region" description="Helical" evidence="6">
    <location>
        <begin position="201"/>
        <end position="221"/>
    </location>
</feature>
<dbReference type="PIRSF" id="PIRSF018968">
    <property type="entry name" value="ABC_permease_BceB"/>
    <property type="match status" value="1"/>
</dbReference>
<dbReference type="AlphaFoldDB" id="A0A0H2VGK8"/>
<evidence type="ECO:0000256" key="5">
    <source>
        <dbReference type="ARBA" id="ARBA00023136"/>
    </source>
</evidence>
<keyword evidence="5 6" id="KW-0472">Membrane</keyword>
<comment type="similarity">
    <text evidence="6">Belongs to the ABC-4 integral membrane protein family.</text>
</comment>
<gene>
    <name evidence="8" type="ordered locus">SE_0430</name>
</gene>
<dbReference type="PANTHER" id="PTHR46795:SF3">
    <property type="entry name" value="ABC TRANSPORTER PERMEASE"/>
    <property type="match status" value="1"/>
</dbReference>
<feature type="transmembrane region" description="Helical" evidence="6">
    <location>
        <begin position="603"/>
        <end position="622"/>
    </location>
</feature>
<evidence type="ECO:0000256" key="6">
    <source>
        <dbReference type="PIRNR" id="PIRNR018968"/>
    </source>
</evidence>
<keyword evidence="4 6" id="KW-1133">Transmembrane helix</keyword>
<feature type="transmembrane region" description="Helical" evidence="6">
    <location>
        <begin position="513"/>
        <end position="535"/>
    </location>
</feature>
<evidence type="ECO:0000313" key="9">
    <source>
        <dbReference type="Proteomes" id="UP000001411"/>
    </source>
</evidence>
<keyword evidence="3 6" id="KW-0812">Transmembrane</keyword>
<feature type="transmembrane region" description="Helical" evidence="6">
    <location>
        <begin position="160"/>
        <end position="180"/>
    </location>
</feature>
<feature type="transmembrane region" description="Helical" evidence="6">
    <location>
        <begin position="289"/>
        <end position="311"/>
    </location>
</feature>
<evidence type="ECO:0000256" key="3">
    <source>
        <dbReference type="ARBA" id="ARBA00022692"/>
    </source>
</evidence>
<keyword evidence="2 6" id="KW-1003">Cell membrane</keyword>
<dbReference type="InterPro" id="IPR027022">
    <property type="entry name" value="ABC_permease_BceB-typ"/>
</dbReference>
<dbReference type="Proteomes" id="UP000001411">
    <property type="component" value="Chromosome"/>
</dbReference>